<evidence type="ECO:0000313" key="2">
    <source>
        <dbReference type="EMBL" id="WUV49895.1"/>
    </source>
</evidence>
<evidence type="ECO:0000313" key="3">
    <source>
        <dbReference type="Proteomes" id="UP001432062"/>
    </source>
</evidence>
<evidence type="ECO:0000256" key="1">
    <source>
        <dbReference type="SAM" id="Phobius"/>
    </source>
</evidence>
<dbReference type="RefSeq" id="WP_329414545.1">
    <property type="nucleotide sequence ID" value="NZ_CP109441.1"/>
</dbReference>
<keyword evidence="3" id="KW-1185">Reference proteome</keyword>
<keyword evidence="1" id="KW-0812">Transmembrane</keyword>
<sequence length="65" mass="6993">MPVPAERPLSPGKPVTERWQIFGLLVPLVVPGLIAVPVLVDRVAGSLTASRSAIDGAWQTPPRRR</sequence>
<organism evidence="2 3">
    <name type="scientific">Nocardia vinacea</name>
    <dbReference type="NCBI Taxonomy" id="96468"/>
    <lineage>
        <taxon>Bacteria</taxon>
        <taxon>Bacillati</taxon>
        <taxon>Actinomycetota</taxon>
        <taxon>Actinomycetes</taxon>
        <taxon>Mycobacteriales</taxon>
        <taxon>Nocardiaceae</taxon>
        <taxon>Nocardia</taxon>
    </lineage>
</organism>
<feature type="transmembrane region" description="Helical" evidence="1">
    <location>
        <begin position="20"/>
        <end position="40"/>
    </location>
</feature>
<protein>
    <submittedName>
        <fullName evidence="2">Uncharacterized protein</fullName>
    </submittedName>
</protein>
<proteinExistence type="predicted"/>
<keyword evidence="1" id="KW-1133">Transmembrane helix</keyword>
<dbReference type="EMBL" id="CP109441">
    <property type="protein sequence ID" value="WUV49895.1"/>
    <property type="molecule type" value="Genomic_DNA"/>
</dbReference>
<reference evidence="2" key="1">
    <citation type="submission" date="2022-10" db="EMBL/GenBank/DDBJ databases">
        <title>The complete genomes of actinobacterial strains from the NBC collection.</title>
        <authorList>
            <person name="Joergensen T.S."/>
            <person name="Alvarez Arevalo M."/>
            <person name="Sterndorff E.B."/>
            <person name="Faurdal D."/>
            <person name="Vuksanovic O."/>
            <person name="Mourched A.-S."/>
            <person name="Charusanti P."/>
            <person name="Shaw S."/>
            <person name="Blin K."/>
            <person name="Weber T."/>
        </authorList>
    </citation>
    <scope>NUCLEOTIDE SEQUENCE</scope>
    <source>
        <strain evidence="2">NBC_01482</strain>
    </source>
</reference>
<accession>A0ABZ1Z777</accession>
<dbReference type="Proteomes" id="UP001432062">
    <property type="component" value="Chromosome"/>
</dbReference>
<gene>
    <name evidence="2" type="ORF">OG563_17905</name>
</gene>
<name>A0ABZ1Z777_9NOCA</name>
<keyword evidence="1" id="KW-0472">Membrane</keyword>